<protein>
    <submittedName>
        <fullName evidence="2">SDR family oxidoreductase</fullName>
    </submittedName>
</protein>
<sequence>MRFKQKSVVVTGGAKGLGKAMAKAFLDEGASVAVNGRSKDAIARFQEEFKDKPVLAFNADVTDYESMEGMASRVADAWGKIDILINNAGIVNPLVPSEKMKKEDFDRTIDVNLKGAFYAAQIFGRRMIEAKSGRIINIASQVALFGEKGFMPYALSKGALTVMTRGLSYEWSKYGVTACCIAPGFMKGGMNEGLIRKEIFVDYLSKRTPIGRMGSVDELVACVLFLSSPEAQYINGETITIDGGMTGYAQEPLVDFIAKGK</sequence>
<comment type="caution">
    <text evidence="2">The sequence shown here is derived from an EMBL/GenBank/DDBJ whole genome shotgun (WGS) entry which is preliminary data.</text>
</comment>
<accession>A0A971M379</accession>
<dbReference type="FunFam" id="3.40.50.720:FF:000084">
    <property type="entry name" value="Short-chain dehydrogenase reductase"/>
    <property type="match status" value="1"/>
</dbReference>
<dbReference type="GO" id="GO:0016616">
    <property type="term" value="F:oxidoreductase activity, acting on the CH-OH group of donors, NAD or NADP as acceptor"/>
    <property type="evidence" value="ECO:0007669"/>
    <property type="project" value="TreeGrafter"/>
</dbReference>
<evidence type="ECO:0000256" key="1">
    <source>
        <dbReference type="ARBA" id="ARBA00006484"/>
    </source>
</evidence>
<organism evidence="2 3">
    <name type="scientific">Syntrophorhabdus aromaticivorans</name>
    <dbReference type="NCBI Taxonomy" id="328301"/>
    <lineage>
        <taxon>Bacteria</taxon>
        <taxon>Pseudomonadati</taxon>
        <taxon>Thermodesulfobacteriota</taxon>
        <taxon>Syntrophorhabdia</taxon>
        <taxon>Syntrophorhabdales</taxon>
        <taxon>Syntrophorhabdaceae</taxon>
        <taxon>Syntrophorhabdus</taxon>
    </lineage>
</organism>
<dbReference type="PANTHER" id="PTHR42760">
    <property type="entry name" value="SHORT-CHAIN DEHYDROGENASES/REDUCTASES FAMILY MEMBER"/>
    <property type="match status" value="1"/>
</dbReference>
<dbReference type="InterPro" id="IPR002347">
    <property type="entry name" value="SDR_fam"/>
</dbReference>
<proteinExistence type="inferred from homology"/>
<gene>
    <name evidence="2" type="ORF">GXY80_06070</name>
</gene>
<dbReference type="Proteomes" id="UP000777265">
    <property type="component" value="Unassembled WGS sequence"/>
</dbReference>
<comment type="similarity">
    <text evidence="1">Belongs to the short-chain dehydrogenases/reductases (SDR) family.</text>
</comment>
<dbReference type="Pfam" id="PF13561">
    <property type="entry name" value="adh_short_C2"/>
    <property type="match status" value="1"/>
</dbReference>
<evidence type="ECO:0000313" key="2">
    <source>
        <dbReference type="EMBL" id="NLW35035.1"/>
    </source>
</evidence>
<dbReference type="PRINTS" id="PR00081">
    <property type="entry name" value="GDHRDH"/>
</dbReference>
<evidence type="ECO:0000313" key="3">
    <source>
        <dbReference type="Proteomes" id="UP000777265"/>
    </source>
</evidence>
<dbReference type="PRINTS" id="PR00080">
    <property type="entry name" value="SDRFAMILY"/>
</dbReference>
<reference evidence="2" key="2">
    <citation type="submission" date="2020-01" db="EMBL/GenBank/DDBJ databases">
        <authorList>
            <person name="Campanaro S."/>
        </authorList>
    </citation>
    <scope>NUCLEOTIDE SEQUENCE</scope>
    <source>
        <strain evidence="2">AS06rmzACSIP_7</strain>
    </source>
</reference>
<dbReference type="Gene3D" id="3.40.50.720">
    <property type="entry name" value="NAD(P)-binding Rossmann-like Domain"/>
    <property type="match status" value="1"/>
</dbReference>
<reference evidence="2" key="1">
    <citation type="journal article" date="2020" name="Biotechnol. Biofuels">
        <title>New insights from the biogas microbiome by comprehensive genome-resolved metagenomics of nearly 1600 species originating from multiple anaerobic digesters.</title>
        <authorList>
            <person name="Campanaro S."/>
            <person name="Treu L."/>
            <person name="Rodriguez-R L.M."/>
            <person name="Kovalovszki A."/>
            <person name="Ziels R.M."/>
            <person name="Maus I."/>
            <person name="Zhu X."/>
            <person name="Kougias P.G."/>
            <person name="Basile A."/>
            <person name="Luo G."/>
            <person name="Schluter A."/>
            <person name="Konstantinidis K.T."/>
            <person name="Angelidaki I."/>
        </authorList>
    </citation>
    <scope>NUCLEOTIDE SEQUENCE</scope>
    <source>
        <strain evidence="2">AS06rmzACSIP_7</strain>
    </source>
</reference>
<dbReference type="InterPro" id="IPR036291">
    <property type="entry name" value="NAD(P)-bd_dom_sf"/>
</dbReference>
<dbReference type="EMBL" id="JAAYEE010000100">
    <property type="protein sequence ID" value="NLW35035.1"/>
    <property type="molecule type" value="Genomic_DNA"/>
</dbReference>
<dbReference type="AlphaFoldDB" id="A0A971M379"/>
<dbReference type="SUPFAM" id="SSF51735">
    <property type="entry name" value="NAD(P)-binding Rossmann-fold domains"/>
    <property type="match status" value="1"/>
</dbReference>
<name>A0A971M379_9BACT</name>